<dbReference type="AlphaFoldDB" id="A0A9W6EVG2"/>
<comment type="caution">
    <text evidence="2">The sequence shown here is derived from an EMBL/GenBank/DDBJ whole genome shotgun (WGS) entry which is preliminary data.</text>
</comment>
<dbReference type="InterPro" id="IPR016181">
    <property type="entry name" value="Acyl_CoA_acyltransferase"/>
</dbReference>
<protein>
    <recommendedName>
        <fullName evidence="1">N-acetyltransferase domain-containing protein</fullName>
    </recommendedName>
</protein>
<dbReference type="GO" id="GO:0016747">
    <property type="term" value="F:acyltransferase activity, transferring groups other than amino-acyl groups"/>
    <property type="evidence" value="ECO:0007669"/>
    <property type="project" value="InterPro"/>
</dbReference>
<dbReference type="Proteomes" id="UP001143545">
    <property type="component" value="Unassembled WGS sequence"/>
</dbReference>
<organism evidence="2 3">
    <name type="scientific">Neptunitalea chrysea</name>
    <dbReference type="NCBI Taxonomy" id="1647581"/>
    <lineage>
        <taxon>Bacteria</taxon>
        <taxon>Pseudomonadati</taxon>
        <taxon>Bacteroidota</taxon>
        <taxon>Flavobacteriia</taxon>
        <taxon>Flavobacteriales</taxon>
        <taxon>Flavobacteriaceae</taxon>
        <taxon>Neptunitalea</taxon>
    </lineage>
</organism>
<sequence length="53" mass="6266">MILAIRLKPDNKFIEGIEQKFNRAEIGCWIAEPFWRKGYTTETTKSIIKFGFE</sequence>
<reference evidence="2" key="1">
    <citation type="submission" date="2022-07" db="EMBL/GenBank/DDBJ databases">
        <title>Taxonomy of Novel Oxalotrophic and Methylotrophic Bacteria.</title>
        <authorList>
            <person name="Sahin N."/>
            <person name="Tani A."/>
        </authorList>
    </citation>
    <scope>NUCLEOTIDE SEQUENCE</scope>
    <source>
        <strain evidence="2">AM327</strain>
    </source>
</reference>
<proteinExistence type="predicted"/>
<feature type="domain" description="N-acetyltransferase" evidence="1">
    <location>
        <begin position="20"/>
        <end position="53"/>
    </location>
</feature>
<evidence type="ECO:0000313" key="2">
    <source>
        <dbReference type="EMBL" id="GLB53779.1"/>
    </source>
</evidence>
<dbReference type="Gene3D" id="3.40.630.30">
    <property type="match status" value="1"/>
</dbReference>
<dbReference type="SUPFAM" id="SSF55729">
    <property type="entry name" value="Acyl-CoA N-acyltransferases (Nat)"/>
    <property type="match status" value="1"/>
</dbReference>
<dbReference type="InterPro" id="IPR000182">
    <property type="entry name" value="GNAT_dom"/>
</dbReference>
<evidence type="ECO:0000313" key="3">
    <source>
        <dbReference type="Proteomes" id="UP001143545"/>
    </source>
</evidence>
<gene>
    <name evidence="2" type="ORF">NBRC110019_28200</name>
</gene>
<keyword evidence="3" id="KW-1185">Reference proteome</keyword>
<name>A0A9W6EVG2_9FLAO</name>
<evidence type="ECO:0000259" key="1">
    <source>
        <dbReference type="Pfam" id="PF13302"/>
    </source>
</evidence>
<dbReference type="Pfam" id="PF13302">
    <property type="entry name" value="Acetyltransf_3"/>
    <property type="match status" value="1"/>
</dbReference>
<accession>A0A9W6EVG2</accession>
<dbReference type="EMBL" id="BRVP01000024">
    <property type="protein sequence ID" value="GLB53779.1"/>
    <property type="molecule type" value="Genomic_DNA"/>
</dbReference>